<sequence>MKRSEHAATVVARLATDLFQAEASQDEAVNQLGRLAQSLTRSRREAGLAATVGQAAFDALADAVTAQIGAQRAVVALHDALADVKRNTSFRGVQMGGLEKAEQPIPRPSGLALVS</sequence>
<comment type="caution">
    <text evidence="2">The sequence shown here is derived from an EMBL/GenBank/DDBJ whole genome shotgun (WGS) entry which is preliminary data.</text>
</comment>
<accession>A0ABQ6BN11</accession>
<dbReference type="Proteomes" id="UP001156921">
    <property type="component" value="Unassembled WGS sequence"/>
</dbReference>
<keyword evidence="3" id="KW-1185">Reference proteome</keyword>
<reference evidence="3" key="1">
    <citation type="journal article" date="2019" name="Int. J. Syst. Evol. Microbiol.">
        <title>The Global Catalogue of Microorganisms (GCM) 10K type strain sequencing project: providing services to taxonomists for standard genome sequencing and annotation.</title>
        <authorList>
            <consortium name="The Broad Institute Genomics Platform"/>
            <consortium name="The Broad Institute Genome Sequencing Center for Infectious Disease"/>
            <person name="Wu L."/>
            <person name="Ma J."/>
        </authorList>
    </citation>
    <scope>NUCLEOTIDE SEQUENCE [LARGE SCALE GENOMIC DNA]</scope>
    <source>
        <strain evidence="3">NBRC 110107</strain>
    </source>
</reference>
<evidence type="ECO:0000313" key="3">
    <source>
        <dbReference type="Proteomes" id="UP001156921"/>
    </source>
</evidence>
<evidence type="ECO:0000313" key="2">
    <source>
        <dbReference type="EMBL" id="GLS02540.1"/>
    </source>
</evidence>
<feature type="region of interest" description="Disordered" evidence="1">
    <location>
        <begin position="95"/>
        <end position="115"/>
    </location>
</feature>
<proteinExistence type="predicted"/>
<evidence type="ECO:0000256" key="1">
    <source>
        <dbReference type="SAM" id="MobiDB-lite"/>
    </source>
</evidence>
<protein>
    <submittedName>
        <fullName evidence="2">Uncharacterized protein</fullName>
    </submittedName>
</protein>
<organism evidence="2 3">
    <name type="scientific">Brevundimonas denitrificans</name>
    <dbReference type="NCBI Taxonomy" id="1443434"/>
    <lineage>
        <taxon>Bacteria</taxon>
        <taxon>Pseudomonadati</taxon>
        <taxon>Pseudomonadota</taxon>
        <taxon>Alphaproteobacteria</taxon>
        <taxon>Caulobacterales</taxon>
        <taxon>Caulobacteraceae</taxon>
        <taxon>Brevundimonas</taxon>
    </lineage>
</organism>
<name>A0ABQ6BN11_9CAUL</name>
<dbReference type="EMBL" id="BSOY01000077">
    <property type="protein sequence ID" value="GLS02540.1"/>
    <property type="molecule type" value="Genomic_DNA"/>
</dbReference>
<gene>
    <name evidence="2" type="ORF">GCM10007859_25640</name>
</gene>
<dbReference type="RefSeq" id="WP_284223412.1">
    <property type="nucleotide sequence ID" value="NZ_BSOY01000077.1"/>
</dbReference>